<reference evidence="2" key="1">
    <citation type="submission" date="2018-02" db="EMBL/GenBank/DDBJ databases">
        <authorList>
            <person name="Cohen D.B."/>
            <person name="Kent A.D."/>
        </authorList>
    </citation>
    <scope>NUCLEOTIDE SEQUENCE</scope>
</reference>
<feature type="signal peptide" evidence="1">
    <location>
        <begin position="1"/>
        <end position="28"/>
    </location>
</feature>
<evidence type="ECO:0000313" key="2">
    <source>
        <dbReference type="EMBL" id="SPD26449.1"/>
    </source>
</evidence>
<dbReference type="EMBL" id="OIVN01006157">
    <property type="protein sequence ID" value="SPD26449.1"/>
    <property type="molecule type" value="Genomic_DNA"/>
</dbReference>
<dbReference type="AlphaFoldDB" id="A0A2N9IQM6"/>
<organism evidence="2">
    <name type="scientific">Fagus sylvatica</name>
    <name type="common">Beechnut</name>
    <dbReference type="NCBI Taxonomy" id="28930"/>
    <lineage>
        <taxon>Eukaryota</taxon>
        <taxon>Viridiplantae</taxon>
        <taxon>Streptophyta</taxon>
        <taxon>Embryophyta</taxon>
        <taxon>Tracheophyta</taxon>
        <taxon>Spermatophyta</taxon>
        <taxon>Magnoliopsida</taxon>
        <taxon>eudicotyledons</taxon>
        <taxon>Gunneridae</taxon>
        <taxon>Pentapetalae</taxon>
        <taxon>rosids</taxon>
        <taxon>fabids</taxon>
        <taxon>Fagales</taxon>
        <taxon>Fagaceae</taxon>
        <taxon>Fagus</taxon>
    </lineage>
</organism>
<gene>
    <name evidence="2" type="ORF">FSB_LOCUS54331</name>
</gene>
<keyword evidence="1" id="KW-0732">Signal</keyword>
<name>A0A2N9IQM6_FAGSY</name>
<evidence type="ECO:0000256" key="1">
    <source>
        <dbReference type="SAM" id="SignalP"/>
    </source>
</evidence>
<feature type="chain" id="PRO_5014983795" evidence="1">
    <location>
        <begin position="29"/>
        <end position="110"/>
    </location>
</feature>
<accession>A0A2N9IQM6</accession>
<protein>
    <submittedName>
        <fullName evidence="2">Uncharacterized protein</fullName>
    </submittedName>
</protein>
<sequence length="110" mass="11827">MGAYNRKGGIYPLAFFVMLILISTYCDGSDVLVESNTTSSCNGGLGECLIEDDLEFLVNPYRVSRMLSGKAGGSGNKDNPAIPCGPGVAYSNCYKPPDCPRRDVRYRCGS</sequence>
<proteinExistence type="predicted"/>